<evidence type="ECO:0000313" key="3">
    <source>
        <dbReference type="EMBL" id="KAH3842970.1"/>
    </source>
</evidence>
<feature type="transmembrane region" description="Helical" evidence="2">
    <location>
        <begin position="187"/>
        <end position="214"/>
    </location>
</feature>
<feature type="region of interest" description="Disordered" evidence="1">
    <location>
        <begin position="251"/>
        <end position="294"/>
    </location>
</feature>
<dbReference type="EMBL" id="JAIWYP010000004">
    <property type="protein sequence ID" value="KAH3842970.1"/>
    <property type="molecule type" value="Genomic_DNA"/>
</dbReference>
<reference evidence="3" key="2">
    <citation type="submission" date="2020-11" db="EMBL/GenBank/DDBJ databases">
        <authorList>
            <person name="McCartney M.A."/>
            <person name="Auch B."/>
            <person name="Kono T."/>
            <person name="Mallez S."/>
            <person name="Becker A."/>
            <person name="Gohl D.M."/>
            <person name="Silverstein K.A.T."/>
            <person name="Koren S."/>
            <person name="Bechman K.B."/>
            <person name="Herman A."/>
            <person name="Abrahante J.E."/>
            <person name="Garbe J."/>
        </authorList>
    </citation>
    <scope>NUCLEOTIDE SEQUENCE</scope>
    <source>
        <strain evidence="3">Duluth1</strain>
        <tissue evidence="3">Whole animal</tissue>
    </source>
</reference>
<reference evidence="3" key="1">
    <citation type="journal article" date="2019" name="bioRxiv">
        <title>The Genome of the Zebra Mussel, Dreissena polymorpha: A Resource for Invasive Species Research.</title>
        <authorList>
            <person name="McCartney M.A."/>
            <person name="Auch B."/>
            <person name="Kono T."/>
            <person name="Mallez S."/>
            <person name="Zhang Y."/>
            <person name="Obille A."/>
            <person name="Becker A."/>
            <person name="Abrahante J.E."/>
            <person name="Garbe J."/>
            <person name="Badalamenti J.P."/>
            <person name="Herman A."/>
            <person name="Mangelson H."/>
            <person name="Liachko I."/>
            <person name="Sullivan S."/>
            <person name="Sone E.D."/>
            <person name="Koren S."/>
            <person name="Silverstein K.A.T."/>
            <person name="Beckman K.B."/>
            <person name="Gohl D.M."/>
        </authorList>
    </citation>
    <scope>NUCLEOTIDE SEQUENCE</scope>
    <source>
        <strain evidence="3">Duluth1</strain>
        <tissue evidence="3">Whole animal</tissue>
    </source>
</reference>
<evidence type="ECO:0000256" key="1">
    <source>
        <dbReference type="SAM" id="MobiDB-lite"/>
    </source>
</evidence>
<dbReference type="AlphaFoldDB" id="A0A9D4QUS2"/>
<feature type="compositionally biased region" description="Polar residues" evidence="1">
    <location>
        <begin position="162"/>
        <end position="173"/>
    </location>
</feature>
<accession>A0A9D4QUS2</accession>
<keyword evidence="2" id="KW-1133">Transmembrane helix</keyword>
<keyword evidence="2" id="KW-0812">Transmembrane</keyword>
<organism evidence="3 4">
    <name type="scientific">Dreissena polymorpha</name>
    <name type="common">Zebra mussel</name>
    <name type="synonym">Mytilus polymorpha</name>
    <dbReference type="NCBI Taxonomy" id="45954"/>
    <lineage>
        <taxon>Eukaryota</taxon>
        <taxon>Metazoa</taxon>
        <taxon>Spiralia</taxon>
        <taxon>Lophotrochozoa</taxon>
        <taxon>Mollusca</taxon>
        <taxon>Bivalvia</taxon>
        <taxon>Autobranchia</taxon>
        <taxon>Heteroconchia</taxon>
        <taxon>Euheterodonta</taxon>
        <taxon>Imparidentia</taxon>
        <taxon>Neoheterodontei</taxon>
        <taxon>Myida</taxon>
        <taxon>Dreissenoidea</taxon>
        <taxon>Dreissenidae</taxon>
        <taxon>Dreissena</taxon>
    </lineage>
</organism>
<name>A0A9D4QUS2_DREPO</name>
<sequence>MDIVRRINVYILFLQVVAQDMHYGTRILFCTDITFSTHGPIVFMNKDFPRQSLIKSCSCQFSSNNTLLRLIHGDIRHPNNDSSGNLIYINNSHSYNLSAKVDNIINFSQLDDVKTINISITNSASLSNVSFVLIISASFDSEVIVHCLASDSDKSHTAASDRPTSTHSFTTAPQEEFDSLTKSSSPILVLILGCLCAAFLLIILMVSIMLCCVMPRKQKARLSKIRQSMADEMDAGRAHLYNNSVDRIALSSQDNQPDLSKDTTARGIQKSSAEGRQGDINAQLEAPSRDSVSSGFSFSSFDVRASTLYSNV</sequence>
<comment type="caution">
    <text evidence="3">The sequence shown here is derived from an EMBL/GenBank/DDBJ whole genome shotgun (WGS) entry which is preliminary data.</text>
</comment>
<feature type="region of interest" description="Disordered" evidence="1">
    <location>
        <begin position="154"/>
        <end position="173"/>
    </location>
</feature>
<keyword evidence="4" id="KW-1185">Reference proteome</keyword>
<dbReference type="Proteomes" id="UP000828390">
    <property type="component" value="Unassembled WGS sequence"/>
</dbReference>
<keyword evidence="2" id="KW-0472">Membrane</keyword>
<gene>
    <name evidence="3" type="ORF">DPMN_116476</name>
</gene>
<evidence type="ECO:0000313" key="4">
    <source>
        <dbReference type="Proteomes" id="UP000828390"/>
    </source>
</evidence>
<evidence type="ECO:0000256" key="2">
    <source>
        <dbReference type="SAM" id="Phobius"/>
    </source>
</evidence>
<protein>
    <submittedName>
        <fullName evidence="3">Uncharacterized protein</fullName>
    </submittedName>
</protein>
<proteinExistence type="predicted"/>